<feature type="domain" description="Polyphosphate kinase-2-related" evidence="4">
    <location>
        <begin position="39"/>
        <end position="277"/>
    </location>
</feature>
<dbReference type="GO" id="GO:0008976">
    <property type="term" value="F:polyphosphate kinase activity"/>
    <property type="evidence" value="ECO:0007669"/>
    <property type="project" value="InterPro"/>
</dbReference>
<evidence type="ECO:0000313" key="6">
    <source>
        <dbReference type="Proteomes" id="UP000248745"/>
    </source>
</evidence>
<gene>
    <name evidence="5" type="ORF">DN068_10775</name>
</gene>
<dbReference type="PANTHER" id="PTHR34383">
    <property type="entry name" value="POLYPHOSPHATE:AMP PHOSPHOTRANSFERASE-RELATED"/>
    <property type="match status" value="1"/>
</dbReference>
<evidence type="ECO:0000256" key="2">
    <source>
        <dbReference type="ARBA" id="ARBA00022679"/>
    </source>
</evidence>
<evidence type="ECO:0000313" key="5">
    <source>
        <dbReference type="EMBL" id="PZF72888.1"/>
    </source>
</evidence>
<dbReference type="Proteomes" id="UP000248745">
    <property type="component" value="Unassembled WGS sequence"/>
</dbReference>
<dbReference type="Gene3D" id="3.40.50.300">
    <property type="entry name" value="P-loop containing nucleotide triphosphate hydrolases"/>
    <property type="match status" value="1"/>
</dbReference>
<keyword evidence="2" id="KW-0808">Transferase</keyword>
<name>A0A2W2AYZ7_9BACT</name>
<dbReference type="Pfam" id="PF03976">
    <property type="entry name" value="PPK2"/>
    <property type="match status" value="1"/>
</dbReference>
<comment type="caution">
    <text evidence="5">The sequence shown here is derived from an EMBL/GenBank/DDBJ whole genome shotgun (WGS) entry which is preliminary data.</text>
</comment>
<dbReference type="InterPro" id="IPR027417">
    <property type="entry name" value="P-loop_NTPase"/>
</dbReference>
<dbReference type="InterPro" id="IPR022488">
    <property type="entry name" value="PPK2-related"/>
</dbReference>
<evidence type="ECO:0000256" key="1">
    <source>
        <dbReference type="ARBA" id="ARBA00009924"/>
    </source>
</evidence>
<dbReference type="InterPro" id="IPR022300">
    <property type="entry name" value="PPK2-rel_1"/>
</dbReference>
<dbReference type="OrthoDB" id="9775224at2"/>
<dbReference type="RefSeq" id="WP_110998921.1">
    <property type="nucleotide sequence ID" value="NZ_QKTW01000016.1"/>
</dbReference>
<dbReference type="AlphaFoldDB" id="A0A2W2AYZ7"/>
<dbReference type="EMBL" id="QKTW01000016">
    <property type="protein sequence ID" value="PZF72888.1"/>
    <property type="molecule type" value="Genomic_DNA"/>
</dbReference>
<sequence>MGKEKSKWDDKDIKRYLVKPDKEISLKDYTTDEKNKPFDKETGAKRLEEGLEELALLQDKLYASGKYSVLIVLQAMDAAGKDSTIRHLMSGFNPAGVKVVSFKSPSSKELGHDYFWRHYKELPSRGEIGIFNRSHYENVLVTKVHPEMILNANLPEINSEKDIDKKFWETRYRQIRNFERTLFENGTIIMKFFLHVSKDEQKKRFLERIENPHKNWKFSLADLKERARWNDYQEAYADALSNTSTEYAPWYIIPADDKWFMRILIGKIVHSEFEKMKLSYPEVSKETKNELLKAYDVLMNEK</sequence>
<comment type="similarity">
    <text evidence="1">Belongs to the polyphosphate kinase 2 (PPK2) family. Class I subfamily.</text>
</comment>
<proteinExistence type="inferred from homology"/>
<reference evidence="5 6" key="1">
    <citation type="submission" date="2018-06" db="EMBL/GenBank/DDBJ databases">
        <title>Mucibacter soli gen. nov., sp. nov., a new member of the family Chitinophagaceae producing mucin.</title>
        <authorList>
            <person name="Kim M.-K."/>
            <person name="Park S."/>
            <person name="Kim T.-S."/>
            <person name="Joung Y."/>
            <person name="Han J.-H."/>
            <person name="Kim S.B."/>
        </authorList>
    </citation>
    <scope>NUCLEOTIDE SEQUENCE [LARGE SCALE GENOMIC DNA]</scope>
    <source>
        <strain evidence="5 6">R1-15</strain>
    </source>
</reference>
<dbReference type="NCBIfam" id="TIGR03709">
    <property type="entry name" value="PPK2_rel_1"/>
    <property type="match status" value="1"/>
</dbReference>
<keyword evidence="6" id="KW-1185">Reference proteome</keyword>
<dbReference type="PANTHER" id="PTHR34383:SF3">
    <property type="entry name" value="POLYPHOSPHATE:AMP PHOSPHOTRANSFERASE"/>
    <property type="match status" value="1"/>
</dbReference>
<dbReference type="PIRSF" id="PIRSF028756">
    <property type="entry name" value="PPK2_prd"/>
    <property type="match status" value="1"/>
</dbReference>
<protein>
    <submittedName>
        <fullName evidence="5">Polyphosphate kinase 2 family protein</fullName>
    </submittedName>
</protein>
<evidence type="ECO:0000256" key="3">
    <source>
        <dbReference type="ARBA" id="ARBA00022777"/>
    </source>
</evidence>
<evidence type="ECO:0000259" key="4">
    <source>
        <dbReference type="Pfam" id="PF03976"/>
    </source>
</evidence>
<accession>A0A2W2AYZ7</accession>
<dbReference type="InterPro" id="IPR016898">
    <property type="entry name" value="Polyphosphate_phosphotransfera"/>
</dbReference>
<keyword evidence="3 5" id="KW-0418">Kinase</keyword>
<dbReference type="SUPFAM" id="SSF52540">
    <property type="entry name" value="P-loop containing nucleoside triphosphate hydrolases"/>
    <property type="match status" value="1"/>
</dbReference>
<organism evidence="5 6">
    <name type="scientific">Taibaiella soli</name>
    <dbReference type="NCBI Taxonomy" id="1649169"/>
    <lineage>
        <taxon>Bacteria</taxon>
        <taxon>Pseudomonadati</taxon>
        <taxon>Bacteroidota</taxon>
        <taxon>Chitinophagia</taxon>
        <taxon>Chitinophagales</taxon>
        <taxon>Chitinophagaceae</taxon>
        <taxon>Taibaiella</taxon>
    </lineage>
</organism>
<dbReference type="GO" id="GO:0006797">
    <property type="term" value="P:polyphosphate metabolic process"/>
    <property type="evidence" value="ECO:0007669"/>
    <property type="project" value="InterPro"/>
</dbReference>